<dbReference type="AlphaFoldDB" id="A0A1K2HRV5"/>
<sequence>MRFKAKVLAHGQVALLELEAASEQQVREQLAGSGQQLLALRAVGGWQLSRGDFSLGLFAQELVALLDAGLSLTEAVDTLREKSRAGETQAVLGRIADSLYQGLPLSKALALQPAHFPPLFAASVAAAEQTGHLADAVRRYHHYEARLLAVRKKVLSALIYPAVIISIGALVLLFLLFYVIPRFSQIYQSMRELPAAAQLMLWWGELVQAQGGWLWLGLLGTGFGAVLLLRSAAMRAAALQLLWRLPRLAQLRQLFALTRFYRTLGLLLAGGLAVVPALGLTRQLLPQGLASALDLALVDIRAGQPLSQVLARHGLTTPVAERLLRVGEQSGELATMCERTAQFCDEELDRAIELFTRLFEPLLMLGIGILIGSIVFLLYMPIFELAESVQ</sequence>
<accession>A0A1K2HRV5</accession>
<evidence type="ECO:0000313" key="13">
    <source>
        <dbReference type="EMBL" id="SFZ79429.1"/>
    </source>
</evidence>
<dbReference type="InterPro" id="IPR018076">
    <property type="entry name" value="T2SS_GspF_dom"/>
</dbReference>
<dbReference type="PANTHER" id="PTHR30012">
    <property type="entry name" value="GENERAL SECRETION PATHWAY PROTEIN"/>
    <property type="match status" value="1"/>
</dbReference>
<evidence type="ECO:0000256" key="7">
    <source>
        <dbReference type="ARBA" id="ARBA00022989"/>
    </source>
</evidence>
<evidence type="ECO:0000256" key="11">
    <source>
        <dbReference type="SAM" id="Phobius"/>
    </source>
</evidence>
<feature type="transmembrane region" description="Helical" evidence="11">
    <location>
        <begin position="157"/>
        <end position="180"/>
    </location>
</feature>
<keyword evidence="4 10" id="KW-0813">Transport</keyword>
<gene>
    <name evidence="13" type="ORF">SAMN02745887_03611</name>
</gene>
<dbReference type="GO" id="GO:0005886">
    <property type="term" value="C:plasma membrane"/>
    <property type="evidence" value="ECO:0007669"/>
    <property type="project" value="UniProtKB-SubCell"/>
</dbReference>
<dbReference type="STRING" id="1121279.SAMN02745887_03611"/>
<evidence type="ECO:0000256" key="10">
    <source>
        <dbReference type="RuleBase" id="RU003923"/>
    </source>
</evidence>
<evidence type="ECO:0000313" key="14">
    <source>
        <dbReference type="Proteomes" id="UP000186513"/>
    </source>
</evidence>
<dbReference type="InterPro" id="IPR042094">
    <property type="entry name" value="T2SS_GspF_sf"/>
</dbReference>
<keyword evidence="6 10" id="KW-0812">Transmembrane</keyword>
<dbReference type="EMBL" id="FPKR01000017">
    <property type="protein sequence ID" value="SFZ79429.1"/>
    <property type="molecule type" value="Genomic_DNA"/>
</dbReference>
<evidence type="ECO:0000256" key="5">
    <source>
        <dbReference type="ARBA" id="ARBA00022475"/>
    </source>
</evidence>
<feature type="transmembrane region" description="Helical" evidence="11">
    <location>
        <begin position="362"/>
        <end position="382"/>
    </location>
</feature>
<dbReference type="Pfam" id="PF00482">
    <property type="entry name" value="T2SSF"/>
    <property type="match status" value="2"/>
</dbReference>
<evidence type="ECO:0000259" key="12">
    <source>
        <dbReference type="Pfam" id="PF00482"/>
    </source>
</evidence>
<dbReference type="InterPro" id="IPR003004">
    <property type="entry name" value="GspF/PilC"/>
</dbReference>
<evidence type="ECO:0000256" key="8">
    <source>
        <dbReference type="ARBA" id="ARBA00023136"/>
    </source>
</evidence>
<keyword evidence="7 11" id="KW-1133">Transmembrane helix</keyword>
<comment type="subcellular location">
    <subcellularLocation>
        <location evidence="10">Cell inner membrane</location>
        <topology evidence="10">Multi-pass membrane protein</topology>
    </subcellularLocation>
    <subcellularLocation>
        <location evidence="2">Cell membrane</location>
        <topology evidence="2">Multi-pass membrane protein</topology>
    </subcellularLocation>
</comment>
<evidence type="ECO:0000256" key="6">
    <source>
        <dbReference type="ARBA" id="ARBA00022692"/>
    </source>
</evidence>
<dbReference type="PRINTS" id="PR00812">
    <property type="entry name" value="BCTERIALGSPF"/>
</dbReference>
<comment type="similarity">
    <text evidence="3 10">Belongs to the GSP F family.</text>
</comment>
<feature type="transmembrane region" description="Helical" evidence="11">
    <location>
        <begin position="254"/>
        <end position="278"/>
    </location>
</feature>
<dbReference type="PROSITE" id="PS00874">
    <property type="entry name" value="T2SP_F"/>
    <property type="match status" value="1"/>
</dbReference>
<comment type="function">
    <text evidence="1">Component of the type II secretion system inner membrane complex required for the energy-dependent secretion of extracellular factors such as proteases and toxins from the periplasm.</text>
</comment>
<dbReference type="InterPro" id="IPR001992">
    <property type="entry name" value="T2SS_GspF/T4SS_PilC_CS"/>
</dbReference>
<dbReference type="PANTHER" id="PTHR30012:SF0">
    <property type="entry name" value="TYPE II SECRETION SYSTEM PROTEIN F-RELATED"/>
    <property type="match status" value="1"/>
</dbReference>
<protein>
    <recommendedName>
        <fullName evidence="9">General secretion pathway protein F</fullName>
    </recommendedName>
</protein>
<evidence type="ECO:0000256" key="2">
    <source>
        <dbReference type="ARBA" id="ARBA00004651"/>
    </source>
</evidence>
<proteinExistence type="inferred from homology"/>
<keyword evidence="8 11" id="KW-0472">Membrane</keyword>
<keyword evidence="5" id="KW-1003">Cell membrane</keyword>
<feature type="domain" description="Type II secretion system protein GspF" evidence="12">
    <location>
        <begin position="58"/>
        <end position="181"/>
    </location>
</feature>
<evidence type="ECO:0000256" key="9">
    <source>
        <dbReference type="ARBA" id="ARBA00030750"/>
    </source>
</evidence>
<evidence type="ECO:0000256" key="4">
    <source>
        <dbReference type="ARBA" id="ARBA00022448"/>
    </source>
</evidence>
<feature type="domain" description="Type II secretion system protein GspF" evidence="12">
    <location>
        <begin position="260"/>
        <end position="381"/>
    </location>
</feature>
<organism evidence="13 14">
    <name type="scientific">Chitinimonas taiwanensis DSM 18899</name>
    <dbReference type="NCBI Taxonomy" id="1121279"/>
    <lineage>
        <taxon>Bacteria</taxon>
        <taxon>Pseudomonadati</taxon>
        <taxon>Pseudomonadota</taxon>
        <taxon>Betaproteobacteria</taxon>
        <taxon>Neisseriales</taxon>
        <taxon>Chitinibacteraceae</taxon>
        <taxon>Chitinimonas</taxon>
    </lineage>
</organism>
<evidence type="ECO:0000256" key="3">
    <source>
        <dbReference type="ARBA" id="ARBA00005745"/>
    </source>
</evidence>
<dbReference type="GO" id="GO:0015628">
    <property type="term" value="P:protein secretion by the type II secretion system"/>
    <property type="evidence" value="ECO:0007669"/>
    <property type="project" value="TreeGrafter"/>
</dbReference>
<dbReference type="Gene3D" id="1.20.81.30">
    <property type="entry name" value="Type II secretion system (T2SS), domain F"/>
    <property type="match status" value="2"/>
</dbReference>
<dbReference type="Proteomes" id="UP000186513">
    <property type="component" value="Unassembled WGS sequence"/>
</dbReference>
<name>A0A1K2HRV5_9NEIS</name>
<feature type="transmembrane region" description="Helical" evidence="11">
    <location>
        <begin position="212"/>
        <end position="233"/>
    </location>
</feature>
<dbReference type="OrthoDB" id="9805682at2"/>
<evidence type="ECO:0000256" key="1">
    <source>
        <dbReference type="ARBA" id="ARBA00002684"/>
    </source>
</evidence>
<dbReference type="RefSeq" id="WP_072430090.1">
    <property type="nucleotide sequence ID" value="NZ_FPKR01000017.1"/>
</dbReference>
<reference evidence="13 14" key="1">
    <citation type="submission" date="2016-11" db="EMBL/GenBank/DDBJ databases">
        <authorList>
            <person name="Jaros S."/>
            <person name="Januszkiewicz K."/>
            <person name="Wedrychowicz H."/>
        </authorList>
    </citation>
    <scope>NUCLEOTIDE SEQUENCE [LARGE SCALE GENOMIC DNA]</scope>
    <source>
        <strain evidence="13 14">DSM 18899</strain>
    </source>
</reference>
<keyword evidence="14" id="KW-1185">Reference proteome</keyword>